<evidence type="ECO:0008006" key="6">
    <source>
        <dbReference type="Google" id="ProtNLM"/>
    </source>
</evidence>
<dbReference type="OrthoDB" id="6740508at2759"/>
<gene>
    <name evidence="4" type="ORF">ACAOBT_LOCUS34942</name>
</gene>
<feature type="domain" description="PiggyBac transposable element-derived protein" evidence="3">
    <location>
        <begin position="114"/>
        <end position="467"/>
    </location>
</feature>
<evidence type="ECO:0000259" key="3">
    <source>
        <dbReference type="Pfam" id="PF13843"/>
    </source>
</evidence>
<evidence type="ECO:0000259" key="2">
    <source>
        <dbReference type="Pfam" id="PF13842"/>
    </source>
</evidence>
<dbReference type="PANTHER" id="PTHR46599">
    <property type="entry name" value="PIGGYBAC TRANSPOSABLE ELEMENT-DERIVED PROTEIN 4"/>
    <property type="match status" value="1"/>
</dbReference>
<evidence type="ECO:0000313" key="5">
    <source>
        <dbReference type="Proteomes" id="UP001152888"/>
    </source>
</evidence>
<reference evidence="4" key="1">
    <citation type="submission" date="2022-03" db="EMBL/GenBank/DDBJ databases">
        <authorList>
            <person name="Sayadi A."/>
        </authorList>
    </citation>
    <scope>NUCLEOTIDE SEQUENCE</scope>
</reference>
<name>A0A9P0QAN1_ACAOB</name>
<dbReference type="InterPro" id="IPR032718">
    <property type="entry name" value="PGBD4_Znf_C"/>
</dbReference>
<evidence type="ECO:0000313" key="4">
    <source>
        <dbReference type="EMBL" id="CAH2015774.1"/>
    </source>
</evidence>
<dbReference type="InterPro" id="IPR029526">
    <property type="entry name" value="PGBD"/>
</dbReference>
<organism evidence="4 5">
    <name type="scientific">Acanthoscelides obtectus</name>
    <name type="common">Bean weevil</name>
    <name type="synonym">Bruchus obtectus</name>
    <dbReference type="NCBI Taxonomy" id="200917"/>
    <lineage>
        <taxon>Eukaryota</taxon>
        <taxon>Metazoa</taxon>
        <taxon>Ecdysozoa</taxon>
        <taxon>Arthropoda</taxon>
        <taxon>Hexapoda</taxon>
        <taxon>Insecta</taxon>
        <taxon>Pterygota</taxon>
        <taxon>Neoptera</taxon>
        <taxon>Endopterygota</taxon>
        <taxon>Coleoptera</taxon>
        <taxon>Polyphaga</taxon>
        <taxon>Cucujiformia</taxon>
        <taxon>Chrysomeloidea</taxon>
        <taxon>Chrysomelidae</taxon>
        <taxon>Bruchinae</taxon>
        <taxon>Bruchini</taxon>
        <taxon>Acanthoscelides</taxon>
    </lineage>
</organism>
<dbReference type="Pfam" id="PF13843">
    <property type="entry name" value="DDE_Tnp_1_7"/>
    <property type="match status" value="1"/>
</dbReference>
<feature type="region of interest" description="Disordered" evidence="1">
    <location>
        <begin position="497"/>
        <end position="522"/>
    </location>
</feature>
<dbReference type="EMBL" id="CAKOFQ010008749">
    <property type="protein sequence ID" value="CAH2015774.1"/>
    <property type="molecule type" value="Genomic_DNA"/>
</dbReference>
<dbReference type="AlphaFoldDB" id="A0A9P0QAN1"/>
<comment type="caution">
    <text evidence="4">The sequence shown here is derived from an EMBL/GenBank/DDBJ whole genome shotgun (WGS) entry which is preliminary data.</text>
</comment>
<protein>
    <recommendedName>
        <fullName evidence="6">PiggyBac transposable element-derived protein 4</fullName>
    </recommendedName>
</protein>
<dbReference type="Proteomes" id="UP001152888">
    <property type="component" value="Unassembled WGS sequence"/>
</dbReference>
<dbReference type="PANTHER" id="PTHR46599:SF3">
    <property type="entry name" value="PIGGYBAC TRANSPOSABLE ELEMENT-DERIVED PROTEIN 4"/>
    <property type="match status" value="1"/>
</dbReference>
<keyword evidence="5" id="KW-1185">Reference proteome</keyword>
<feature type="region of interest" description="Disordered" evidence="1">
    <location>
        <begin position="34"/>
        <end position="69"/>
    </location>
</feature>
<proteinExistence type="predicted"/>
<evidence type="ECO:0000256" key="1">
    <source>
        <dbReference type="SAM" id="MobiDB-lite"/>
    </source>
</evidence>
<sequence>MAESPTPGPSAPKRLRIKNPKVLTEDELRALAYLSSSSDEEPFPDSGSDWSGASGISDERQDAMSTASQSDMELLDDVANEQQLVWIEYPPNLRQIEFTGKQQLNVPIPGEGKPIDFFLLLADDEFFEILVQQTNIYAEHVLLNESSGPNSRISRWKPIDKEEMTMFLGLTIFMGILQLPRLRDYWRTNRFLNLPIRKYMSRDRYLIILRCLHFVENSQDLKSGRLYKVRPLLNFFNNKMESVYSPGKNLSIDESMLLWRGRLAFRQYIKNKKHKYGIKFYLLTESNGIVLNMQIYTGVLDDLGGKGHAANVVLHLMRNYWNKGYSLYMDNYYNSVTLARQLLEKNTYCTGTLRAGRKETPEDVSKAKLKPGESVHRYGGSVCVGKWKDKREVLYITTEHENTMEEALSRFGTNKIKPAPIMQYNKYMSGIDLQDQLQSYYPSHRKTIRWYKKVGIHIIETMLYNSYMLYEKYSKPKMSFLEYRESVVHAMVPEIKAKEKPGPSTENPGFQHGPSKLEKGTGDRRLRKKCRWCSKRGVRKDTSFCCKSCPELPGLCLDPCFKEYHNNL</sequence>
<feature type="domain" description="PiggyBac transposable element-derived protein 4 C-terminal zinc-finger" evidence="2">
    <location>
        <begin position="525"/>
        <end position="565"/>
    </location>
</feature>
<dbReference type="Pfam" id="PF13842">
    <property type="entry name" value="zf-Tnp_2"/>
    <property type="match status" value="1"/>
</dbReference>
<accession>A0A9P0QAN1</accession>